<dbReference type="SMART" id="SM00175">
    <property type="entry name" value="RAB"/>
    <property type="match status" value="1"/>
</dbReference>
<comment type="caution">
    <text evidence="2">The sequence shown here is derived from an EMBL/GenBank/DDBJ whole genome shotgun (WGS) entry which is preliminary data.</text>
</comment>
<proteinExistence type="inferred from homology"/>
<sequence>MASSSSYEFLFKFISVGDSGVGKSCLLLRFTNNQFMPTETTIGIEFGSQIIKVCQESFRSISRAYYRGAIGCLLVYDMTRKETFQHVASWLEDVKQHGNEEIKTILIANKADMAAQRQVSREEGEAFAAKYGLLYTEASAKTGDNVANAFLSVAGVVFESLGLDGPSGTAGGPVRLDAPANTTNNGGYCC</sequence>
<evidence type="ECO:0000313" key="2">
    <source>
        <dbReference type="EMBL" id="ORY46586.1"/>
    </source>
</evidence>
<dbReference type="PROSITE" id="PS51419">
    <property type="entry name" value="RAB"/>
    <property type="match status" value="1"/>
</dbReference>
<gene>
    <name evidence="2" type="ORF">BCR33DRAFT_715628</name>
</gene>
<dbReference type="Proteomes" id="UP000193642">
    <property type="component" value="Unassembled WGS sequence"/>
</dbReference>
<reference evidence="2 3" key="1">
    <citation type="submission" date="2016-07" db="EMBL/GenBank/DDBJ databases">
        <title>Pervasive Adenine N6-methylation of Active Genes in Fungi.</title>
        <authorList>
            <consortium name="DOE Joint Genome Institute"/>
            <person name="Mondo S.J."/>
            <person name="Dannebaum R.O."/>
            <person name="Kuo R.C."/>
            <person name="Labutti K."/>
            <person name="Haridas S."/>
            <person name="Kuo A."/>
            <person name="Salamov A."/>
            <person name="Ahrendt S.R."/>
            <person name="Lipzen A."/>
            <person name="Sullivan W."/>
            <person name="Andreopoulos W.B."/>
            <person name="Clum A."/>
            <person name="Lindquist E."/>
            <person name="Daum C."/>
            <person name="Ramamoorthy G.K."/>
            <person name="Gryganskyi A."/>
            <person name="Culley D."/>
            <person name="Magnuson J.K."/>
            <person name="James T.Y."/>
            <person name="O'Malley M.A."/>
            <person name="Stajich J.E."/>
            <person name="Spatafora J.W."/>
            <person name="Visel A."/>
            <person name="Grigoriev I.V."/>
        </authorList>
    </citation>
    <scope>NUCLEOTIDE SEQUENCE [LARGE SCALE GENOMIC DNA]</scope>
    <source>
        <strain evidence="2 3">JEL800</strain>
    </source>
</reference>
<name>A0A1Y2CI19_9FUNG</name>
<evidence type="ECO:0000256" key="1">
    <source>
        <dbReference type="ARBA" id="ARBA00006270"/>
    </source>
</evidence>
<accession>A0A1Y2CI19</accession>
<evidence type="ECO:0000313" key="3">
    <source>
        <dbReference type="Proteomes" id="UP000193642"/>
    </source>
</evidence>
<dbReference type="OrthoDB" id="9989112at2759"/>
<dbReference type="Gene3D" id="3.40.50.300">
    <property type="entry name" value="P-loop containing nucleotide triphosphate hydrolases"/>
    <property type="match status" value="1"/>
</dbReference>
<dbReference type="PRINTS" id="PR00449">
    <property type="entry name" value="RASTRNSFRMNG"/>
</dbReference>
<dbReference type="GO" id="GO:0003924">
    <property type="term" value="F:GTPase activity"/>
    <property type="evidence" value="ECO:0007669"/>
    <property type="project" value="InterPro"/>
</dbReference>
<dbReference type="Pfam" id="PF00071">
    <property type="entry name" value="Ras"/>
    <property type="match status" value="1"/>
</dbReference>
<dbReference type="STRING" id="329046.A0A1Y2CI19"/>
<dbReference type="PROSITE" id="PS51421">
    <property type="entry name" value="RAS"/>
    <property type="match status" value="1"/>
</dbReference>
<protein>
    <submittedName>
        <fullName evidence="2">Ras-related protein rab-2B</fullName>
    </submittedName>
</protein>
<dbReference type="InterPro" id="IPR050209">
    <property type="entry name" value="Rab_GTPases_membrane_traffic"/>
</dbReference>
<dbReference type="NCBIfam" id="TIGR00231">
    <property type="entry name" value="small_GTP"/>
    <property type="match status" value="1"/>
</dbReference>
<dbReference type="SMART" id="SM00173">
    <property type="entry name" value="RAS"/>
    <property type="match status" value="1"/>
</dbReference>
<dbReference type="InterPro" id="IPR005225">
    <property type="entry name" value="Small_GTP-bd"/>
</dbReference>
<dbReference type="InterPro" id="IPR001806">
    <property type="entry name" value="Small_GTPase"/>
</dbReference>
<organism evidence="2 3">
    <name type="scientific">Rhizoclosmatium globosum</name>
    <dbReference type="NCBI Taxonomy" id="329046"/>
    <lineage>
        <taxon>Eukaryota</taxon>
        <taxon>Fungi</taxon>
        <taxon>Fungi incertae sedis</taxon>
        <taxon>Chytridiomycota</taxon>
        <taxon>Chytridiomycota incertae sedis</taxon>
        <taxon>Chytridiomycetes</taxon>
        <taxon>Chytridiales</taxon>
        <taxon>Chytriomycetaceae</taxon>
        <taxon>Rhizoclosmatium</taxon>
    </lineage>
</organism>
<dbReference type="FunFam" id="3.40.50.300:FF:001447">
    <property type="entry name" value="Ras-related protein Rab-1B"/>
    <property type="match status" value="1"/>
</dbReference>
<keyword evidence="3" id="KW-1185">Reference proteome</keyword>
<dbReference type="PANTHER" id="PTHR47979">
    <property type="entry name" value="DRAB11-RELATED"/>
    <property type="match status" value="1"/>
</dbReference>
<dbReference type="EMBL" id="MCGO01000016">
    <property type="protein sequence ID" value="ORY46586.1"/>
    <property type="molecule type" value="Genomic_DNA"/>
</dbReference>
<dbReference type="SMART" id="SM00174">
    <property type="entry name" value="RHO"/>
    <property type="match status" value="1"/>
</dbReference>
<dbReference type="SUPFAM" id="SSF52540">
    <property type="entry name" value="P-loop containing nucleoside triphosphate hydrolases"/>
    <property type="match status" value="1"/>
</dbReference>
<comment type="similarity">
    <text evidence="1">Belongs to the small GTPase superfamily. Rab family.</text>
</comment>
<dbReference type="GO" id="GO:0005525">
    <property type="term" value="F:GTP binding"/>
    <property type="evidence" value="ECO:0007669"/>
    <property type="project" value="InterPro"/>
</dbReference>
<dbReference type="AlphaFoldDB" id="A0A1Y2CI19"/>
<dbReference type="InterPro" id="IPR027417">
    <property type="entry name" value="P-loop_NTPase"/>
</dbReference>